<sequence length="126" mass="14899">MTCDEMRIYLPVPEIAYVSENGFEGWYYYFSLDEISGIVLKFLTNGSFSSGRMTEPPFLVFKDVLESKAFEHHVSQRLYEIIKLTPTTFGKMAKREKDLFNDTKSVDPIFMNQIKQYYARFQYEKI</sequence>
<accession>A0ABP8A671</accession>
<dbReference type="EMBL" id="BAAAZK010000007">
    <property type="protein sequence ID" value="GAA4178555.1"/>
    <property type="molecule type" value="Genomic_DNA"/>
</dbReference>
<keyword evidence="2" id="KW-1185">Reference proteome</keyword>
<name>A0ABP8A671_9SPHI</name>
<organism evidence="1 2">
    <name type="scientific">Sphingobacterium ginsenosidimutans</name>
    <dbReference type="NCBI Taxonomy" id="687845"/>
    <lineage>
        <taxon>Bacteria</taxon>
        <taxon>Pseudomonadati</taxon>
        <taxon>Bacteroidota</taxon>
        <taxon>Sphingobacteriia</taxon>
        <taxon>Sphingobacteriales</taxon>
        <taxon>Sphingobacteriaceae</taxon>
        <taxon>Sphingobacterium</taxon>
    </lineage>
</organism>
<protein>
    <submittedName>
        <fullName evidence="1">Uncharacterized protein</fullName>
    </submittedName>
</protein>
<proteinExistence type="predicted"/>
<evidence type="ECO:0000313" key="2">
    <source>
        <dbReference type="Proteomes" id="UP001500167"/>
    </source>
</evidence>
<reference evidence="2" key="1">
    <citation type="journal article" date="2019" name="Int. J. Syst. Evol. Microbiol.">
        <title>The Global Catalogue of Microorganisms (GCM) 10K type strain sequencing project: providing services to taxonomists for standard genome sequencing and annotation.</title>
        <authorList>
            <consortium name="The Broad Institute Genomics Platform"/>
            <consortium name="The Broad Institute Genome Sequencing Center for Infectious Disease"/>
            <person name="Wu L."/>
            <person name="Ma J."/>
        </authorList>
    </citation>
    <scope>NUCLEOTIDE SEQUENCE [LARGE SCALE GENOMIC DNA]</scope>
    <source>
        <strain evidence="2">JCM 16722</strain>
    </source>
</reference>
<dbReference type="Proteomes" id="UP001500167">
    <property type="component" value="Unassembled WGS sequence"/>
</dbReference>
<evidence type="ECO:0000313" key="1">
    <source>
        <dbReference type="EMBL" id="GAA4178555.1"/>
    </source>
</evidence>
<comment type="caution">
    <text evidence="1">The sequence shown here is derived from an EMBL/GenBank/DDBJ whole genome shotgun (WGS) entry which is preliminary data.</text>
</comment>
<gene>
    <name evidence="1" type="ORF">GCM10022218_29490</name>
</gene>